<name>A0A1E4RRS6_9ASCO</name>
<feature type="transmembrane region" description="Helical" evidence="6">
    <location>
        <begin position="6"/>
        <end position="30"/>
    </location>
</feature>
<evidence type="ECO:0000313" key="9">
    <source>
        <dbReference type="Proteomes" id="UP000095085"/>
    </source>
</evidence>
<evidence type="ECO:0000256" key="4">
    <source>
        <dbReference type="ARBA" id="ARBA00022989"/>
    </source>
</evidence>
<evidence type="ECO:0000256" key="5">
    <source>
        <dbReference type="ARBA" id="ARBA00023136"/>
    </source>
</evidence>
<dbReference type="PROSITE" id="PS50850">
    <property type="entry name" value="MFS"/>
    <property type="match status" value="1"/>
</dbReference>
<dbReference type="InterPro" id="IPR036259">
    <property type="entry name" value="MFS_trans_sf"/>
</dbReference>
<dbReference type="OrthoDB" id="3936150at2759"/>
<feature type="transmembrane region" description="Helical" evidence="6">
    <location>
        <begin position="37"/>
        <end position="61"/>
    </location>
</feature>
<feature type="transmembrane region" description="Helical" evidence="6">
    <location>
        <begin position="280"/>
        <end position="301"/>
    </location>
</feature>
<dbReference type="RefSeq" id="XP_020078993.1">
    <property type="nucleotide sequence ID" value="XM_020220514.1"/>
</dbReference>
<dbReference type="InterPro" id="IPR020846">
    <property type="entry name" value="MFS_dom"/>
</dbReference>
<feature type="transmembrane region" description="Helical" evidence="6">
    <location>
        <begin position="81"/>
        <end position="100"/>
    </location>
</feature>
<accession>A0A1E4RRS6</accession>
<evidence type="ECO:0000256" key="2">
    <source>
        <dbReference type="ARBA" id="ARBA00022448"/>
    </source>
</evidence>
<evidence type="ECO:0000313" key="8">
    <source>
        <dbReference type="EMBL" id="ODV69926.1"/>
    </source>
</evidence>
<keyword evidence="3 6" id="KW-0812">Transmembrane</keyword>
<dbReference type="PANTHER" id="PTHR23511">
    <property type="entry name" value="SYNAPTIC VESICLE GLYCOPROTEIN 2"/>
    <property type="match status" value="1"/>
</dbReference>
<dbReference type="GeneID" id="30995064"/>
<dbReference type="GO" id="GO:0022857">
    <property type="term" value="F:transmembrane transporter activity"/>
    <property type="evidence" value="ECO:0007669"/>
    <property type="project" value="InterPro"/>
</dbReference>
<feature type="domain" description="Major facilitator superfamily (MFS) profile" evidence="7">
    <location>
        <begin position="1"/>
        <end position="367"/>
    </location>
</feature>
<evidence type="ECO:0000256" key="1">
    <source>
        <dbReference type="ARBA" id="ARBA00004141"/>
    </source>
</evidence>
<comment type="subcellular location">
    <subcellularLocation>
        <location evidence="1">Membrane</location>
        <topology evidence="1">Multi-pass membrane protein</topology>
    </subcellularLocation>
</comment>
<gene>
    <name evidence="8" type="ORF">HYPBUDRAFT_151476</name>
</gene>
<dbReference type="GO" id="GO:0016020">
    <property type="term" value="C:membrane"/>
    <property type="evidence" value="ECO:0007669"/>
    <property type="project" value="UniProtKB-SubCell"/>
</dbReference>
<feature type="transmembrane region" description="Helical" evidence="6">
    <location>
        <begin position="255"/>
        <end position="274"/>
    </location>
</feature>
<dbReference type="STRING" id="984485.A0A1E4RRS6"/>
<dbReference type="Pfam" id="PF07690">
    <property type="entry name" value="MFS_1"/>
    <property type="match status" value="1"/>
</dbReference>
<dbReference type="SUPFAM" id="SSF103473">
    <property type="entry name" value="MFS general substrate transporter"/>
    <property type="match status" value="1"/>
</dbReference>
<evidence type="ECO:0000256" key="3">
    <source>
        <dbReference type="ARBA" id="ARBA00022692"/>
    </source>
</evidence>
<protein>
    <submittedName>
        <fullName evidence="8">MFS general substrate transporter</fullName>
    </submittedName>
</protein>
<feature type="transmembrane region" description="Helical" evidence="6">
    <location>
        <begin position="228"/>
        <end position="248"/>
    </location>
</feature>
<sequence length="370" mass="40951">MATFCIFIGLLGFAAGGNLVLDTCVFLEWLPHKNQWLLTFFAFFWSIGQTVAVLLAWAFLPNNSCDSESYCPSHINKGWRYTYYVNGAIVLVMAILRITVIRLKETPKFLVSNNRDLEAVEVLQWVANKYNRKCSLTVEQLTECGEIEINDDVRKHVSLSGIQKIVKEHLKLLFANRKSSRSIILLFLSWFLLGIVYPLYSSFLPVYLATRGANISASTTYGVYRDNVISNVVSAGGPCIAGLLLYGFPRLGRRGVLAIGGLSTMAFLLGYTAITNRESNIALSSLSFAALYIYYGCLYAYSPEVLPSAARGTGNALCFAFTRFAGMITPIISWFANPDTAVPIYICAVAVGLIGLMALLFPFEPSKHRV</sequence>
<feature type="non-terminal residue" evidence="8">
    <location>
        <position position="370"/>
    </location>
</feature>
<proteinExistence type="predicted"/>
<organism evidence="8 9">
    <name type="scientific">Hyphopichia burtonii NRRL Y-1933</name>
    <dbReference type="NCBI Taxonomy" id="984485"/>
    <lineage>
        <taxon>Eukaryota</taxon>
        <taxon>Fungi</taxon>
        <taxon>Dikarya</taxon>
        <taxon>Ascomycota</taxon>
        <taxon>Saccharomycotina</taxon>
        <taxon>Pichiomycetes</taxon>
        <taxon>Debaryomycetaceae</taxon>
        <taxon>Hyphopichia</taxon>
    </lineage>
</organism>
<dbReference type="PANTHER" id="PTHR23511:SF4">
    <property type="entry name" value="MAJOR FACILITATOR SUPERFAMILY (MFS) PROFILE DOMAIN-CONTAINING PROTEIN"/>
    <property type="match status" value="1"/>
</dbReference>
<dbReference type="InterPro" id="IPR011701">
    <property type="entry name" value="MFS"/>
</dbReference>
<evidence type="ECO:0000256" key="6">
    <source>
        <dbReference type="SAM" id="Phobius"/>
    </source>
</evidence>
<feature type="transmembrane region" description="Helical" evidence="6">
    <location>
        <begin position="183"/>
        <end position="208"/>
    </location>
</feature>
<reference evidence="9" key="1">
    <citation type="submission" date="2016-05" db="EMBL/GenBank/DDBJ databases">
        <title>Comparative genomics of biotechnologically important yeasts.</title>
        <authorList>
            <consortium name="DOE Joint Genome Institute"/>
            <person name="Riley R."/>
            <person name="Haridas S."/>
            <person name="Wolfe K.H."/>
            <person name="Lopes M.R."/>
            <person name="Hittinger C.T."/>
            <person name="Goker M."/>
            <person name="Salamov A."/>
            <person name="Wisecaver J."/>
            <person name="Long T.M."/>
            <person name="Aerts A.L."/>
            <person name="Barry K."/>
            <person name="Choi C."/>
            <person name="Clum A."/>
            <person name="Coughlan A.Y."/>
            <person name="Deshpande S."/>
            <person name="Douglass A.P."/>
            <person name="Hanson S.J."/>
            <person name="Klenk H.-P."/>
            <person name="Labutti K."/>
            <person name="Lapidus A."/>
            <person name="Lindquist E."/>
            <person name="Lipzen A."/>
            <person name="Meier-Kolthoff J.P."/>
            <person name="Ohm R.A."/>
            <person name="Otillar R.P."/>
            <person name="Pangilinan J."/>
            <person name="Peng Y."/>
            <person name="Rokas A."/>
            <person name="Rosa C.A."/>
            <person name="Scheuner C."/>
            <person name="Sibirny A.A."/>
            <person name="Slot J.C."/>
            <person name="Stielow J.B."/>
            <person name="Sun H."/>
            <person name="Kurtzman C.P."/>
            <person name="Blackwell M."/>
            <person name="Grigoriev I.V."/>
            <person name="Jeffries T.W."/>
        </authorList>
    </citation>
    <scope>NUCLEOTIDE SEQUENCE [LARGE SCALE GENOMIC DNA]</scope>
    <source>
        <strain evidence="9">NRRL Y-1933</strain>
    </source>
</reference>
<feature type="transmembrane region" description="Helical" evidence="6">
    <location>
        <begin position="342"/>
        <end position="363"/>
    </location>
</feature>
<keyword evidence="5 6" id="KW-0472">Membrane</keyword>
<feature type="transmembrane region" description="Helical" evidence="6">
    <location>
        <begin position="313"/>
        <end position="336"/>
    </location>
</feature>
<keyword evidence="4 6" id="KW-1133">Transmembrane helix</keyword>
<keyword evidence="9" id="KW-1185">Reference proteome</keyword>
<evidence type="ECO:0000259" key="7">
    <source>
        <dbReference type="PROSITE" id="PS50850"/>
    </source>
</evidence>
<dbReference type="Proteomes" id="UP000095085">
    <property type="component" value="Unassembled WGS sequence"/>
</dbReference>
<dbReference type="EMBL" id="KV454538">
    <property type="protein sequence ID" value="ODV69926.1"/>
    <property type="molecule type" value="Genomic_DNA"/>
</dbReference>
<keyword evidence="2" id="KW-0813">Transport</keyword>
<dbReference type="AlphaFoldDB" id="A0A1E4RRS6"/>
<dbReference type="Gene3D" id="1.20.1250.20">
    <property type="entry name" value="MFS general substrate transporter like domains"/>
    <property type="match status" value="1"/>
</dbReference>